<keyword evidence="7" id="KW-0805">Transcription regulation</keyword>
<accession>A0A4C1SGB4</accession>
<keyword evidence="17" id="KW-1185">Reference proteome</keyword>
<evidence type="ECO:0000256" key="3">
    <source>
        <dbReference type="ARBA" id="ARBA00022723"/>
    </source>
</evidence>
<feature type="region of interest" description="Disordered" evidence="14">
    <location>
        <begin position="156"/>
        <end position="199"/>
    </location>
</feature>
<dbReference type="FunFam" id="3.30.160.60:FF:000358">
    <property type="entry name" value="zinc finger protein 24"/>
    <property type="match status" value="1"/>
</dbReference>
<keyword evidence="9" id="KW-0804">Transcription</keyword>
<dbReference type="Gene3D" id="3.30.160.60">
    <property type="entry name" value="Classic Zinc Finger"/>
    <property type="match status" value="9"/>
</dbReference>
<comment type="similarity">
    <text evidence="11">Belongs to the CTCF zinc-finger protein family.</text>
</comment>
<dbReference type="PROSITE" id="PS00028">
    <property type="entry name" value="ZINC_FINGER_C2H2_1"/>
    <property type="match status" value="7"/>
</dbReference>
<evidence type="ECO:0000256" key="5">
    <source>
        <dbReference type="ARBA" id="ARBA00022771"/>
    </source>
</evidence>
<feature type="domain" description="C2H2-type" evidence="15">
    <location>
        <begin position="414"/>
        <end position="441"/>
    </location>
</feature>
<comment type="caution">
    <text evidence="16">The sequence shown here is derived from an EMBL/GenBank/DDBJ whole genome shotgun (WGS) entry which is preliminary data.</text>
</comment>
<dbReference type="PANTHER" id="PTHR24393">
    <property type="entry name" value="ZINC FINGER PROTEIN"/>
    <property type="match status" value="1"/>
</dbReference>
<dbReference type="InterPro" id="IPR036236">
    <property type="entry name" value="Znf_C2H2_sf"/>
</dbReference>
<keyword evidence="2" id="KW-0678">Repressor</keyword>
<dbReference type="AlphaFoldDB" id="A0A4C1SGB4"/>
<dbReference type="FunFam" id="3.30.160.60:FF:000448">
    <property type="entry name" value="RE1-silencing transcription factor A"/>
    <property type="match status" value="1"/>
</dbReference>
<feature type="compositionally biased region" description="Basic and acidic residues" evidence="14">
    <location>
        <begin position="156"/>
        <end position="170"/>
    </location>
</feature>
<dbReference type="FunFam" id="3.30.160.60:FF:000420">
    <property type="entry name" value="Putative transcriptional repressor ctcf"/>
    <property type="match status" value="1"/>
</dbReference>
<dbReference type="InterPro" id="IPR013087">
    <property type="entry name" value="Znf_C2H2_type"/>
</dbReference>
<evidence type="ECO:0000256" key="2">
    <source>
        <dbReference type="ARBA" id="ARBA00022491"/>
    </source>
</evidence>
<dbReference type="GO" id="GO:0005634">
    <property type="term" value="C:nucleus"/>
    <property type="evidence" value="ECO:0007669"/>
    <property type="project" value="UniProtKB-SubCell"/>
</dbReference>
<protein>
    <recommendedName>
        <fullName evidence="12">CCCTC-binding factor</fullName>
    </recommendedName>
</protein>
<evidence type="ECO:0000256" key="6">
    <source>
        <dbReference type="ARBA" id="ARBA00022833"/>
    </source>
</evidence>
<sequence>MSHVPGKTRNIAKLGTFNLSRIAKSQNAWTARGVKKHRNQNTVKLEVPDEEENNYLNIIAPSQDSNDADTSNLTTVIAVNEEADAGATYFVDEEGRYYYQPAADAQNIVSAESVSENGEDSNIMVEGADSFRTVTLVPSETPNGELSYVLVVQEPDEKPVTIEEPPKEEQTNDNDITVYDFDEKDEGDTDSSDDDDDNMALSLKASRRGRNLRPQFTCTYCKYTSPRRYLLIRHMKSHSDERPHKCRVCERGFKTVASLQNHINTHNGVKPHVCKECSRQFTTSGELVRHIRYKHTHEKPHKCTECDYASVELSKLRRHIRCHTGERPYQCPHCTYASPDTFKLKRHLRTHTGEKPYKCDFCEMCFTQSNSLKTHKLIHNSKPVYACELCPTTCGRKTDLRIHVQKLHTSDKPHKCKRCGKSFPDRYSCKVHTKTHEGEKCFKCDVCPYASTTLRHLNSHMLKHTNEKPFTCDECDASFRQKQLLRRHQNLYHNPDYVPTPPKEKTHECHECNRQFAHKGNLIRHLAVHDPDSGHHERAQALRIGRQKRIQYVEADPLEQIHEVSDEDQEETTKDETSEIVTVSAEDGNRYVVLEVIQLEDGTEHTVTGVDSEFYMEVPVESIEDLEIAYDRVKRNDLGRTLSMHGVSRGFIQTLQSLQGLQCLRQYNLGIQ</sequence>
<dbReference type="SUPFAM" id="SSF57667">
    <property type="entry name" value="beta-beta-alpha zinc fingers"/>
    <property type="match status" value="7"/>
</dbReference>
<dbReference type="OrthoDB" id="9888716at2759"/>
<feature type="compositionally biased region" description="Acidic residues" evidence="14">
    <location>
        <begin position="180"/>
        <end position="198"/>
    </location>
</feature>
<name>A0A4C1SGB4_EUMVA</name>
<feature type="domain" description="C2H2-type" evidence="15">
    <location>
        <begin position="272"/>
        <end position="300"/>
    </location>
</feature>
<feature type="domain" description="C2H2-type" evidence="15">
    <location>
        <begin position="442"/>
        <end position="469"/>
    </location>
</feature>
<proteinExistence type="inferred from homology"/>
<dbReference type="Proteomes" id="UP000299102">
    <property type="component" value="Unassembled WGS sequence"/>
</dbReference>
<evidence type="ECO:0000256" key="11">
    <source>
        <dbReference type="ARBA" id="ARBA00061457"/>
    </source>
</evidence>
<dbReference type="Pfam" id="PF00096">
    <property type="entry name" value="zf-C2H2"/>
    <property type="match status" value="6"/>
</dbReference>
<evidence type="ECO:0000313" key="17">
    <source>
        <dbReference type="Proteomes" id="UP000299102"/>
    </source>
</evidence>
<evidence type="ECO:0000256" key="1">
    <source>
        <dbReference type="ARBA" id="ARBA00004123"/>
    </source>
</evidence>
<evidence type="ECO:0000256" key="8">
    <source>
        <dbReference type="ARBA" id="ARBA00023125"/>
    </source>
</evidence>
<feature type="domain" description="C2H2-type" evidence="15">
    <location>
        <begin position="301"/>
        <end position="328"/>
    </location>
</feature>
<feature type="domain" description="C2H2-type" evidence="15">
    <location>
        <begin position="216"/>
        <end position="243"/>
    </location>
</feature>
<dbReference type="FunFam" id="3.30.160.60:FF:000373">
    <property type="entry name" value="Putative transcriptional repressor ctcf"/>
    <property type="match status" value="1"/>
</dbReference>
<keyword evidence="5 13" id="KW-0863">Zinc-finger</keyword>
<dbReference type="EMBL" id="BGZK01003356">
    <property type="protein sequence ID" value="GBP00407.1"/>
    <property type="molecule type" value="Genomic_DNA"/>
</dbReference>
<feature type="domain" description="C2H2-type" evidence="15">
    <location>
        <begin position="385"/>
        <end position="413"/>
    </location>
</feature>
<evidence type="ECO:0000256" key="14">
    <source>
        <dbReference type="SAM" id="MobiDB-lite"/>
    </source>
</evidence>
<evidence type="ECO:0000256" key="7">
    <source>
        <dbReference type="ARBA" id="ARBA00023015"/>
    </source>
</evidence>
<dbReference type="GO" id="GO:0008270">
    <property type="term" value="F:zinc ion binding"/>
    <property type="evidence" value="ECO:0007669"/>
    <property type="project" value="UniProtKB-KW"/>
</dbReference>
<evidence type="ECO:0000256" key="13">
    <source>
        <dbReference type="PROSITE-ProRule" id="PRU00042"/>
    </source>
</evidence>
<evidence type="ECO:0000313" key="16">
    <source>
        <dbReference type="EMBL" id="GBP00407.1"/>
    </source>
</evidence>
<feature type="domain" description="C2H2-type" evidence="15">
    <location>
        <begin position="244"/>
        <end position="271"/>
    </location>
</feature>
<dbReference type="PROSITE" id="PS50157">
    <property type="entry name" value="ZINC_FINGER_C2H2_2"/>
    <property type="match status" value="11"/>
</dbReference>
<keyword evidence="6" id="KW-0862">Zinc</keyword>
<evidence type="ECO:0000256" key="12">
    <source>
        <dbReference type="ARBA" id="ARBA00079129"/>
    </source>
</evidence>
<keyword evidence="3" id="KW-0479">Metal-binding</keyword>
<feature type="domain" description="C2H2-type" evidence="15">
    <location>
        <begin position="329"/>
        <end position="356"/>
    </location>
</feature>
<gene>
    <name evidence="16" type="ORF">EVAR_69530_1</name>
</gene>
<dbReference type="FunFam" id="3.30.160.60:FF:000222">
    <property type="entry name" value="Putative transcriptional repressor ctcf"/>
    <property type="match status" value="1"/>
</dbReference>
<reference evidence="16 17" key="1">
    <citation type="journal article" date="2019" name="Commun. Biol.">
        <title>The bagworm genome reveals a unique fibroin gene that provides high tensile strength.</title>
        <authorList>
            <person name="Kono N."/>
            <person name="Nakamura H."/>
            <person name="Ohtoshi R."/>
            <person name="Tomita M."/>
            <person name="Numata K."/>
            <person name="Arakawa K."/>
        </authorList>
    </citation>
    <scope>NUCLEOTIDE SEQUENCE [LARGE SCALE GENOMIC DNA]</scope>
</reference>
<dbReference type="PANTHER" id="PTHR24393:SF34">
    <property type="entry name" value="PR_SET DOMAIN 13"/>
    <property type="match status" value="1"/>
</dbReference>
<dbReference type="GO" id="GO:0000978">
    <property type="term" value="F:RNA polymerase II cis-regulatory region sequence-specific DNA binding"/>
    <property type="evidence" value="ECO:0007669"/>
    <property type="project" value="TreeGrafter"/>
</dbReference>
<keyword evidence="10" id="KW-0539">Nucleus</keyword>
<organism evidence="16 17">
    <name type="scientific">Eumeta variegata</name>
    <name type="common">Bagworm moth</name>
    <name type="synonym">Eumeta japonica</name>
    <dbReference type="NCBI Taxonomy" id="151549"/>
    <lineage>
        <taxon>Eukaryota</taxon>
        <taxon>Metazoa</taxon>
        <taxon>Ecdysozoa</taxon>
        <taxon>Arthropoda</taxon>
        <taxon>Hexapoda</taxon>
        <taxon>Insecta</taxon>
        <taxon>Pterygota</taxon>
        <taxon>Neoptera</taxon>
        <taxon>Endopterygota</taxon>
        <taxon>Lepidoptera</taxon>
        <taxon>Glossata</taxon>
        <taxon>Ditrysia</taxon>
        <taxon>Tineoidea</taxon>
        <taxon>Psychidae</taxon>
        <taxon>Oiketicinae</taxon>
        <taxon>Eumeta</taxon>
    </lineage>
</organism>
<keyword evidence="8" id="KW-0238">DNA-binding</keyword>
<comment type="subcellular location">
    <subcellularLocation>
        <location evidence="1">Nucleus</location>
    </subcellularLocation>
</comment>
<dbReference type="STRING" id="151549.A0A4C1SGB4"/>
<evidence type="ECO:0000256" key="10">
    <source>
        <dbReference type="ARBA" id="ARBA00023242"/>
    </source>
</evidence>
<dbReference type="GO" id="GO:0001228">
    <property type="term" value="F:DNA-binding transcription activator activity, RNA polymerase II-specific"/>
    <property type="evidence" value="ECO:0007669"/>
    <property type="project" value="TreeGrafter"/>
</dbReference>
<feature type="domain" description="C2H2-type" evidence="15">
    <location>
        <begin position="470"/>
        <end position="498"/>
    </location>
</feature>
<evidence type="ECO:0000259" key="15">
    <source>
        <dbReference type="PROSITE" id="PS50157"/>
    </source>
</evidence>
<evidence type="ECO:0000256" key="4">
    <source>
        <dbReference type="ARBA" id="ARBA00022737"/>
    </source>
</evidence>
<feature type="domain" description="C2H2-type" evidence="15">
    <location>
        <begin position="507"/>
        <end position="534"/>
    </location>
</feature>
<feature type="domain" description="C2H2-type" evidence="15">
    <location>
        <begin position="357"/>
        <end position="384"/>
    </location>
</feature>
<keyword evidence="4" id="KW-0677">Repeat</keyword>
<dbReference type="FunFam" id="3.30.160.60:FF:002321">
    <property type="entry name" value="Putative transcriptional repressor ctcf"/>
    <property type="match status" value="1"/>
</dbReference>
<dbReference type="FunFam" id="3.30.160.60:FF:000049">
    <property type="entry name" value="transcriptional repressor CTCF isoform X1"/>
    <property type="match status" value="1"/>
</dbReference>
<dbReference type="SMART" id="SM00355">
    <property type="entry name" value="ZnF_C2H2"/>
    <property type="match status" value="11"/>
</dbReference>
<evidence type="ECO:0000256" key="9">
    <source>
        <dbReference type="ARBA" id="ARBA00023163"/>
    </source>
</evidence>